<accession>A0A3B1D665</accession>
<keyword evidence="4 7" id="KW-0808">Transferase</keyword>
<dbReference type="InterPro" id="IPR042118">
    <property type="entry name" value="QueA_dom1"/>
</dbReference>
<evidence type="ECO:0000256" key="6">
    <source>
        <dbReference type="ARBA" id="ARBA00022785"/>
    </source>
</evidence>
<dbReference type="PANTHER" id="PTHR30307:SF0">
    <property type="entry name" value="S-ADENOSYLMETHIONINE:TRNA RIBOSYLTRANSFERASE-ISOMERASE"/>
    <property type="match status" value="1"/>
</dbReference>
<evidence type="ECO:0000256" key="3">
    <source>
        <dbReference type="ARBA" id="ARBA00022490"/>
    </source>
</evidence>
<dbReference type="InterPro" id="IPR036100">
    <property type="entry name" value="QueA_sf"/>
</dbReference>
<organism evidence="7">
    <name type="scientific">hydrothermal vent metagenome</name>
    <dbReference type="NCBI Taxonomy" id="652676"/>
    <lineage>
        <taxon>unclassified sequences</taxon>
        <taxon>metagenomes</taxon>
        <taxon>ecological metagenomes</taxon>
    </lineage>
</organism>
<evidence type="ECO:0000313" key="7">
    <source>
        <dbReference type="EMBL" id="VAX32303.1"/>
    </source>
</evidence>
<dbReference type="FunFam" id="3.40.1780.10:FF:000001">
    <property type="entry name" value="S-adenosylmethionine:tRNA ribosyltransferase-isomerase"/>
    <property type="match status" value="1"/>
</dbReference>
<reference evidence="7" key="1">
    <citation type="submission" date="2018-06" db="EMBL/GenBank/DDBJ databases">
        <authorList>
            <person name="Zhirakovskaya E."/>
        </authorList>
    </citation>
    <scope>NUCLEOTIDE SEQUENCE</scope>
</reference>
<evidence type="ECO:0000256" key="5">
    <source>
        <dbReference type="ARBA" id="ARBA00022691"/>
    </source>
</evidence>
<dbReference type="SUPFAM" id="SSF111337">
    <property type="entry name" value="QueA-like"/>
    <property type="match status" value="1"/>
</dbReference>
<proteinExistence type="inferred from homology"/>
<evidence type="ECO:0000256" key="1">
    <source>
        <dbReference type="ARBA" id="ARBA00004496"/>
    </source>
</evidence>
<dbReference type="InterPro" id="IPR003699">
    <property type="entry name" value="QueA"/>
</dbReference>
<dbReference type="GO" id="GO:0005737">
    <property type="term" value="C:cytoplasm"/>
    <property type="evidence" value="ECO:0007669"/>
    <property type="project" value="UniProtKB-SubCell"/>
</dbReference>
<dbReference type="InterPro" id="IPR042119">
    <property type="entry name" value="QueA_dom2"/>
</dbReference>
<dbReference type="NCBIfam" id="NF001140">
    <property type="entry name" value="PRK00147.1"/>
    <property type="match status" value="1"/>
</dbReference>
<name>A0A3B1D665_9ZZZZ</name>
<sequence>MTDHVYPLDLSSFDYPLDPALIAVEPKAKRDESRLLVYHRKRQRIEHRHFSDISEYLSPRDLLVFNNSRVFPARLYGEKKNGGKTEFLFLRPAPKQNHQTQAGFHYWEALVRGKSAPQTDLLFPEGVSGRITRDLEGGRKEVMIALSPDRYKDLFSFLEKWGEVPLPPYIVKRRNAEKILQKTDKGRYQTVYADEWGSAAAPTAGLHFTDALIHKIKTGGTETATTTLHIGLDTFLPIRTETITEHRMHSEWIQVSSETVEKIKQARAQGGKVFAVGTTVTRALESAARGHEMPCAMEGDTDIFIKPGHVFKGIDALITNFHLPKSTLLVMIAAFAGLDTVKHIYAEAIRYQYRFYSYGDAMLIL</sequence>
<dbReference type="Gene3D" id="3.40.1780.10">
    <property type="entry name" value="QueA-like"/>
    <property type="match status" value="1"/>
</dbReference>
<evidence type="ECO:0000256" key="2">
    <source>
        <dbReference type="ARBA" id="ARBA00011245"/>
    </source>
</evidence>
<dbReference type="Pfam" id="PF02547">
    <property type="entry name" value="Queuosine_synth"/>
    <property type="match status" value="1"/>
</dbReference>
<comment type="subunit">
    <text evidence="2">Monomer.</text>
</comment>
<keyword evidence="7" id="KW-0328">Glycosyltransferase</keyword>
<dbReference type="HAMAP" id="MF_00113">
    <property type="entry name" value="QueA"/>
    <property type="match status" value="1"/>
</dbReference>
<evidence type="ECO:0000256" key="4">
    <source>
        <dbReference type="ARBA" id="ARBA00022679"/>
    </source>
</evidence>
<keyword evidence="3" id="KW-0963">Cytoplasm</keyword>
<gene>
    <name evidence="7" type="ORF">MNBD_NITROSPIRAE01-203</name>
</gene>
<dbReference type="GO" id="GO:0008616">
    <property type="term" value="P:tRNA queuosine(34) biosynthetic process"/>
    <property type="evidence" value="ECO:0007669"/>
    <property type="project" value="UniProtKB-KW"/>
</dbReference>
<dbReference type="EC" id="2.4.99.17" evidence="7"/>
<protein>
    <submittedName>
        <fullName evidence="7">S-adenosylmethionine:tRNA ribosyltransferase-isomerase</fullName>
        <ecNumber evidence="7">2.4.99.17</ecNumber>
    </submittedName>
</protein>
<dbReference type="PANTHER" id="PTHR30307">
    <property type="entry name" value="S-ADENOSYLMETHIONINE:TRNA RIBOSYLTRANSFERASE-ISOMERASE"/>
    <property type="match status" value="1"/>
</dbReference>
<comment type="subcellular location">
    <subcellularLocation>
        <location evidence="1">Cytoplasm</location>
    </subcellularLocation>
</comment>
<dbReference type="AlphaFoldDB" id="A0A3B1D665"/>
<dbReference type="Gene3D" id="2.40.10.240">
    <property type="entry name" value="QueA-like"/>
    <property type="match status" value="1"/>
</dbReference>
<keyword evidence="5" id="KW-0949">S-adenosyl-L-methionine</keyword>
<dbReference type="NCBIfam" id="TIGR00113">
    <property type="entry name" value="queA"/>
    <property type="match status" value="1"/>
</dbReference>
<keyword evidence="7" id="KW-0413">Isomerase</keyword>
<dbReference type="EMBL" id="UOGF01000086">
    <property type="protein sequence ID" value="VAX32303.1"/>
    <property type="molecule type" value="Genomic_DNA"/>
</dbReference>
<dbReference type="GO" id="GO:0051075">
    <property type="term" value="F:S-adenosylmethionine:tRNA ribosyltransferase-isomerase activity"/>
    <property type="evidence" value="ECO:0007669"/>
    <property type="project" value="UniProtKB-EC"/>
</dbReference>
<keyword evidence="6" id="KW-0671">Queuosine biosynthesis</keyword>